<keyword evidence="7 10" id="KW-1133">Transmembrane helix</keyword>
<dbReference type="GO" id="GO:0016887">
    <property type="term" value="F:ATP hydrolysis activity"/>
    <property type="evidence" value="ECO:0007669"/>
    <property type="project" value="InterPro"/>
</dbReference>
<sequence length="1056" mass="116952">MGGGAPAMLIGKGEPQVIWLSTRWRRRDTPCQHCSALCCITGQDSVVVHYLTSCLVSETTRFDAMGPERHQDARDKGASQPERANSESTARFTRTTSSSVNDADCSNNQAHDGVHRVGTERDNGQESSTVTSATRRVSVAEVSGVGEPHVFTEGMPSRPLERTLNSEDRLVEEADIAVAETAGLNDLTIHRVRTSQVREEALSTAEASSSPLNGSADLITTKQSTHPERDALFGKTGVSTVLPSLTPAASAYFQYHSRQAGVTDYHRYAQDQMRMVAEAAALTATGGSAQRKQLPELEANWLSRWTFWWFGSLIWRGWRRPLDDSDLYELAPDDRAQPLSERFALGWADFMHRQETRITQELARERARLSEKSSGSGAGMEPKTQAATAWDEEEARSKRRSRWPMFWVILRVHTRIIVVSGILKFFDVGLGQISPVFLNKLLVWLETPGAPNYQGYLWALAIFLTPFLKAFVENQYFYLTFRLAVRIRGEVQSAVYDKSLRLSSSARAQTTTGEVVNHMQLDAQRLSDFMQYAHVLWAALLQIGGALALLVVYLGYSGLIGFVAALLTVPLQGYLVKRLSAFRRLTFGITDRRVKLLNEMFQGIKALKFYAWEDPFAGKVTEIREQELAAYRRTVLVRTLFYVVLFVTPVLVSAVTFGFYGGVFRNQLNPAFIFAGLSVLNNLRFPLIQYPFVFTALVDARIGVQRLQRFFALDEIEPRVDTGRMSASAASSSSGTDPDTDAPAKRLDEKKMILSAQSMRSSTPQPEMNVAPEQHGKRSWLWRLWRSTDQPMPLTLERVEPGHIQAVAPEVANTAAGSPATWASARPNQVSFESSSVEAATGLEQSADAVKLKGSLDGATSRDSTAKLLSGDLVDENELVEISLDQKERPFVIEIEHGCFDWTLASETGSPASQSPPAAAAAANTPSAVQSSWTRRIPLMNGLLRHRKRHDQPPTTTQIIKPVNYVPALEDVNIRIPPRALVAIVGRVGSGKSSLVYSILGELFRRSGSVHVHGSIAYSAQAAWIYNGTVRDNILFGSPYESKRYPTSHLCECAER</sequence>
<dbReference type="Pfam" id="PF00664">
    <property type="entry name" value="ABC_membrane"/>
    <property type="match status" value="1"/>
</dbReference>
<dbReference type="Gene3D" id="3.40.50.300">
    <property type="entry name" value="P-loop containing nucleotide triphosphate hydrolases"/>
    <property type="match status" value="1"/>
</dbReference>
<evidence type="ECO:0000256" key="1">
    <source>
        <dbReference type="ARBA" id="ARBA00004127"/>
    </source>
</evidence>
<evidence type="ECO:0000256" key="5">
    <source>
        <dbReference type="ARBA" id="ARBA00022741"/>
    </source>
</evidence>
<feature type="compositionally biased region" description="Polar residues" evidence="9">
    <location>
        <begin position="100"/>
        <end position="110"/>
    </location>
</feature>
<dbReference type="GO" id="GO:0012505">
    <property type="term" value="C:endomembrane system"/>
    <property type="evidence" value="ECO:0007669"/>
    <property type="project" value="UniProtKB-SubCell"/>
</dbReference>
<feature type="compositionally biased region" description="Low complexity" evidence="9">
    <location>
        <begin position="910"/>
        <end position="928"/>
    </location>
</feature>
<feature type="compositionally biased region" description="Low complexity" evidence="9">
    <location>
        <begin position="86"/>
        <end position="99"/>
    </location>
</feature>
<dbReference type="FunFam" id="1.20.1560.10:FF:000006">
    <property type="entry name" value="ATP-binding cassette, sub-family C (CFTR/MRP), member 9"/>
    <property type="match status" value="1"/>
</dbReference>
<keyword evidence="3 10" id="KW-0812">Transmembrane</keyword>
<dbReference type="SUPFAM" id="SSF52540">
    <property type="entry name" value="P-loop containing nucleoside triphosphate hydrolases"/>
    <property type="match status" value="1"/>
</dbReference>
<dbReference type="AlphaFoldDB" id="A0A7J7IIV0"/>
<evidence type="ECO:0000313" key="13">
    <source>
        <dbReference type="Proteomes" id="UP000530660"/>
    </source>
</evidence>
<feature type="transmembrane region" description="Helical" evidence="10">
    <location>
        <begin position="535"/>
        <end position="553"/>
    </location>
</feature>
<keyword evidence="5" id="KW-0547">Nucleotide-binding</keyword>
<dbReference type="GO" id="GO:0016020">
    <property type="term" value="C:membrane"/>
    <property type="evidence" value="ECO:0007669"/>
    <property type="project" value="InterPro"/>
</dbReference>
<dbReference type="InterPro" id="IPR011527">
    <property type="entry name" value="ABC1_TM_dom"/>
</dbReference>
<evidence type="ECO:0000256" key="9">
    <source>
        <dbReference type="SAM" id="MobiDB-lite"/>
    </source>
</evidence>
<evidence type="ECO:0000313" key="12">
    <source>
        <dbReference type="EMBL" id="KAF6002670.1"/>
    </source>
</evidence>
<feature type="region of interest" description="Disordered" evidence="9">
    <location>
        <begin position="65"/>
        <end position="163"/>
    </location>
</feature>
<keyword evidence="6" id="KW-0067">ATP-binding</keyword>
<dbReference type="InterPro" id="IPR044746">
    <property type="entry name" value="ABCC_6TM_D1"/>
</dbReference>
<dbReference type="PANTHER" id="PTHR24223:SF443">
    <property type="entry name" value="MULTIDRUG-RESISTANCE LIKE PROTEIN 1, ISOFORM I"/>
    <property type="match status" value="1"/>
</dbReference>
<dbReference type="InterPro" id="IPR036640">
    <property type="entry name" value="ABC1_TM_sf"/>
</dbReference>
<dbReference type="GO" id="GO:0140359">
    <property type="term" value="F:ABC-type transporter activity"/>
    <property type="evidence" value="ECO:0007669"/>
    <property type="project" value="InterPro"/>
</dbReference>
<keyword evidence="13" id="KW-1185">Reference proteome</keyword>
<evidence type="ECO:0000256" key="2">
    <source>
        <dbReference type="ARBA" id="ARBA00022448"/>
    </source>
</evidence>
<keyword evidence="4" id="KW-0677">Repeat</keyword>
<dbReference type="Proteomes" id="UP000530660">
    <property type="component" value="Unassembled WGS sequence"/>
</dbReference>
<gene>
    <name evidence="12" type="ORF">F1559_001419</name>
</gene>
<dbReference type="InterPro" id="IPR050173">
    <property type="entry name" value="ABC_transporter_C-like"/>
</dbReference>
<evidence type="ECO:0000256" key="8">
    <source>
        <dbReference type="ARBA" id="ARBA00023136"/>
    </source>
</evidence>
<evidence type="ECO:0000256" key="7">
    <source>
        <dbReference type="ARBA" id="ARBA00022989"/>
    </source>
</evidence>
<feature type="region of interest" description="Disordered" evidence="9">
    <location>
        <begin position="370"/>
        <end position="393"/>
    </location>
</feature>
<dbReference type="InterPro" id="IPR027417">
    <property type="entry name" value="P-loop_NTPase"/>
</dbReference>
<feature type="transmembrane region" description="Helical" evidence="10">
    <location>
        <begin position="559"/>
        <end position="576"/>
    </location>
</feature>
<keyword evidence="8 10" id="KW-0472">Membrane</keyword>
<dbReference type="OrthoDB" id="6500128at2759"/>
<dbReference type="EMBL" id="VWRR01000009">
    <property type="protein sequence ID" value="KAF6002670.1"/>
    <property type="molecule type" value="Genomic_DNA"/>
</dbReference>
<dbReference type="InterPro" id="IPR003439">
    <property type="entry name" value="ABC_transporter-like_ATP-bd"/>
</dbReference>
<comment type="caution">
    <text evidence="12">The sequence shown here is derived from an EMBL/GenBank/DDBJ whole genome shotgun (WGS) entry which is preliminary data.</text>
</comment>
<reference evidence="12 13" key="1">
    <citation type="journal article" date="2020" name="J. Phycol.">
        <title>Comparative genome analysis reveals Cyanidiococcus gen. nov., a new extremophilic red algal genus sister to Cyanidioschyzon (Cyanidioschyzonaceae, Rhodophyta).</title>
        <authorList>
            <person name="Liu S.-L."/>
            <person name="Chiang Y.-R."/>
            <person name="Yoon H.S."/>
            <person name="Fu H.-Y."/>
        </authorList>
    </citation>
    <scope>NUCLEOTIDE SEQUENCE [LARGE SCALE GENOMIC DNA]</scope>
    <source>
        <strain evidence="12 13">THAL066</strain>
    </source>
</reference>
<proteinExistence type="predicted"/>
<evidence type="ECO:0000256" key="10">
    <source>
        <dbReference type="SAM" id="Phobius"/>
    </source>
</evidence>
<dbReference type="CDD" id="cd18579">
    <property type="entry name" value="ABC_6TM_ABCC_D1"/>
    <property type="match status" value="1"/>
</dbReference>
<feature type="compositionally biased region" description="Basic and acidic residues" evidence="9">
    <location>
        <begin position="66"/>
        <end position="77"/>
    </location>
</feature>
<evidence type="ECO:0000256" key="3">
    <source>
        <dbReference type="ARBA" id="ARBA00022692"/>
    </source>
</evidence>
<dbReference type="GO" id="GO:0005524">
    <property type="term" value="F:ATP binding"/>
    <property type="evidence" value="ECO:0007669"/>
    <property type="project" value="UniProtKB-KW"/>
</dbReference>
<dbReference type="Pfam" id="PF00005">
    <property type="entry name" value="ABC_tran"/>
    <property type="match status" value="1"/>
</dbReference>
<feature type="domain" description="ABC transmembrane type-1" evidence="11">
    <location>
        <begin position="418"/>
        <end position="699"/>
    </location>
</feature>
<dbReference type="PROSITE" id="PS50929">
    <property type="entry name" value="ABC_TM1F"/>
    <property type="match status" value="1"/>
</dbReference>
<comment type="subcellular location">
    <subcellularLocation>
        <location evidence="1">Endomembrane system</location>
        <topology evidence="1">Multi-pass membrane protein</topology>
    </subcellularLocation>
</comment>
<protein>
    <recommendedName>
        <fullName evidence="11">ABC transmembrane type-1 domain-containing protein</fullName>
    </recommendedName>
</protein>
<keyword evidence="2" id="KW-0813">Transport</keyword>
<evidence type="ECO:0000259" key="11">
    <source>
        <dbReference type="PROSITE" id="PS50929"/>
    </source>
</evidence>
<feature type="region of interest" description="Disordered" evidence="9">
    <location>
        <begin position="724"/>
        <end position="744"/>
    </location>
</feature>
<dbReference type="PANTHER" id="PTHR24223">
    <property type="entry name" value="ATP-BINDING CASSETTE SUB-FAMILY C"/>
    <property type="match status" value="1"/>
</dbReference>
<accession>A0A7J7IIV0</accession>
<organism evidence="12 13">
    <name type="scientific">Cyanidiococcus yangmingshanensis</name>
    <dbReference type="NCBI Taxonomy" id="2690220"/>
    <lineage>
        <taxon>Eukaryota</taxon>
        <taxon>Rhodophyta</taxon>
        <taxon>Bangiophyceae</taxon>
        <taxon>Cyanidiales</taxon>
        <taxon>Cyanidiaceae</taxon>
        <taxon>Cyanidiococcus</taxon>
    </lineage>
</organism>
<feature type="region of interest" description="Disordered" evidence="9">
    <location>
        <begin position="906"/>
        <end position="929"/>
    </location>
</feature>
<feature type="transmembrane region" description="Helical" evidence="10">
    <location>
        <begin position="455"/>
        <end position="472"/>
    </location>
</feature>
<dbReference type="SUPFAM" id="SSF90123">
    <property type="entry name" value="ABC transporter transmembrane region"/>
    <property type="match status" value="1"/>
</dbReference>
<name>A0A7J7IIV0_9RHOD</name>
<feature type="compositionally biased region" description="Basic and acidic residues" evidence="9">
    <location>
        <begin position="112"/>
        <end position="124"/>
    </location>
</feature>
<feature type="transmembrane region" description="Helical" evidence="10">
    <location>
        <begin position="640"/>
        <end position="660"/>
    </location>
</feature>
<feature type="compositionally biased region" description="Low complexity" evidence="9">
    <location>
        <begin position="127"/>
        <end position="140"/>
    </location>
</feature>
<dbReference type="Gene3D" id="1.20.1560.10">
    <property type="entry name" value="ABC transporter type 1, transmembrane domain"/>
    <property type="match status" value="1"/>
</dbReference>
<evidence type="ECO:0000256" key="6">
    <source>
        <dbReference type="ARBA" id="ARBA00022840"/>
    </source>
</evidence>
<evidence type="ECO:0000256" key="4">
    <source>
        <dbReference type="ARBA" id="ARBA00022737"/>
    </source>
</evidence>